<feature type="region of interest" description="Disordered" evidence="1">
    <location>
        <begin position="140"/>
        <end position="164"/>
    </location>
</feature>
<evidence type="ECO:0000256" key="1">
    <source>
        <dbReference type="SAM" id="MobiDB-lite"/>
    </source>
</evidence>
<keyword evidence="3" id="KW-1185">Reference proteome</keyword>
<dbReference type="OrthoDB" id="2284905at2759"/>
<gene>
    <name evidence="2" type="ORF">EC973_004035</name>
</gene>
<organism evidence="2 3">
    <name type="scientific">Apophysomyces ossiformis</name>
    <dbReference type="NCBI Taxonomy" id="679940"/>
    <lineage>
        <taxon>Eukaryota</taxon>
        <taxon>Fungi</taxon>
        <taxon>Fungi incertae sedis</taxon>
        <taxon>Mucoromycota</taxon>
        <taxon>Mucoromycotina</taxon>
        <taxon>Mucoromycetes</taxon>
        <taxon>Mucorales</taxon>
        <taxon>Mucorineae</taxon>
        <taxon>Mucoraceae</taxon>
        <taxon>Apophysomyces</taxon>
    </lineage>
</organism>
<protein>
    <submittedName>
        <fullName evidence="2">Uncharacterized protein</fullName>
    </submittedName>
</protein>
<feature type="compositionally biased region" description="Basic and acidic residues" evidence="1">
    <location>
        <begin position="100"/>
        <end position="110"/>
    </location>
</feature>
<feature type="compositionally biased region" description="Acidic residues" evidence="1">
    <location>
        <begin position="73"/>
        <end position="99"/>
    </location>
</feature>
<dbReference type="Proteomes" id="UP000605846">
    <property type="component" value="Unassembled WGS sequence"/>
</dbReference>
<feature type="region of interest" description="Disordered" evidence="1">
    <location>
        <begin position="55"/>
        <end position="123"/>
    </location>
</feature>
<feature type="region of interest" description="Disordered" evidence="1">
    <location>
        <begin position="1"/>
        <end position="39"/>
    </location>
</feature>
<reference evidence="2" key="1">
    <citation type="submission" date="2020-01" db="EMBL/GenBank/DDBJ databases">
        <title>Genome Sequencing of Three Apophysomyces-Like Fungal Strains Confirms a Novel Fungal Genus in the Mucoromycota with divergent Burkholderia-like Endosymbiotic Bacteria.</title>
        <authorList>
            <person name="Stajich J.E."/>
            <person name="Macias A.M."/>
            <person name="Carter-House D."/>
            <person name="Lovett B."/>
            <person name="Kasson L.R."/>
            <person name="Berry K."/>
            <person name="Grigoriev I."/>
            <person name="Chang Y."/>
            <person name="Spatafora J."/>
            <person name="Kasson M.T."/>
        </authorList>
    </citation>
    <scope>NUCLEOTIDE SEQUENCE</scope>
    <source>
        <strain evidence="2">NRRL A-21654</strain>
    </source>
</reference>
<proteinExistence type="predicted"/>
<dbReference type="EMBL" id="JABAYA010000023">
    <property type="protein sequence ID" value="KAF7729662.1"/>
    <property type="molecule type" value="Genomic_DNA"/>
</dbReference>
<name>A0A8H7BVE7_9FUNG</name>
<dbReference type="AlphaFoldDB" id="A0A8H7BVE7"/>
<comment type="caution">
    <text evidence="2">The sequence shown here is derived from an EMBL/GenBank/DDBJ whole genome shotgun (WGS) entry which is preliminary data.</text>
</comment>
<evidence type="ECO:0000313" key="3">
    <source>
        <dbReference type="Proteomes" id="UP000605846"/>
    </source>
</evidence>
<accession>A0A8H7BVE7</accession>
<feature type="compositionally biased region" description="Basic residues" evidence="1">
    <location>
        <begin position="143"/>
        <end position="152"/>
    </location>
</feature>
<sequence>MAKKIGPKQEPDRPLTVRAAATEKLVRRRPSPCPGIHSEDLTASQFANITGIKIRKVGKYADDRPGDLQSGDISDEEEADESDNDDEDQYDDDHDEESDDEKKRNEDRRRPTSIHSVPSTESRAKLPRIWESDFWQPNSHEAQHHHHHHHNNNNHPTSSYGHAISLSSTSSNLLSSEGGFTVLSASTRGSSMSLSPPIETPYISLLRQNSAHEHSNNPSTFQRGRFEIVLGQDVDPTIAKPIITHENRCVEWKRKRSCTT</sequence>
<evidence type="ECO:0000313" key="2">
    <source>
        <dbReference type="EMBL" id="KAF7729662.1"/>
    </source>
</evidence>